<evidence type="ECO:0008006" key="3">
    <source>
        <dbReference type="Google" id="ProtNLM"/>
    </source>
</evidence>
<accession>A0ABP8J5T1</accession>
<proteinExistence type="predicted"/>
<name>A0ABP8J5T1_9MICO</name>
<dbReference type="Proteomes" id="UP001500642">
    <property type="component" value="Unassembled WGS sequence"/>
</dbReference>
<comment type="caution">
    <text evidence="1">The sequence shown here is derived from an EMBL/GenBank/DDBJ whole genome shotgun (WGS) entry which is preliminary data.</text>
</comment>
<protein>
    <recommendedName>
        <fullName evidence="3">DUF466 domain-containing protein</fullName>
    </recommendedName>
</protein>
<dbReference type="InterPro" id="IPR007423">
    <property type="entry name" value="Sel_put"/>
</dbReference>
<evidence type="ECO:0000313" key="2">
    <source>
        <dbReference type="Proteomes" id="UP001500642"/>
    </source>
</evidence>
<reference evidence="2" key="1">
    <citation type="journal article" date="2019" name="Int. J. Syst. Evol. Microbiol.">
        <title>The Global Catalogue of Microorganisms (GCM) 10K type strain sequencing project: providing services to taxonomists for standard genome sequencing and annotation.</title>
        <authorList>
            <consortium name="The Broad Institute Genomics Platform"/>
            <consortium name="The Broad Institute Genome Sequencing Center for Infectious Disease"/>
            <person name="Wu L."/>
            <person name="Ma J."/>
        </authorList>
    </citation>
    <scope>NUCLEOTIDE SEQUENCE [LARGE SCALE GENOMIC DNA]</scope>
    <source>
        <strain evidence="2">JCM 17808</strain>
    </source>
</reference>
<evidence type="ECO:0000313" key="1">
    <source>
        <dbReference type="EMBL" id="GAA4385255.1"/>
    </source>
</evidence>
<gene>
    <name evidence="1" type="ORF">GCM10023167_06840</name>
</gene>
<dbReference type="Pfam" id="PF04328">
    <property type="entry name" value="Sel_put"/>
    <property type="match status" value="1"/>
</dbReference>
<keyword evidence="2" id="KW-1185">Reference proteome</keyword>
<sequence>MSTSTSGTATPASTVVHRIAAPFRAVHWYLKEVMGENAYLHYLESFERRHGTRDGAMGEREFWRDLTDEQDRNPKVRCC</sequence>
<dbReference type="EMBL" id="BAABGL010000003">
    <property type="protein sequence ID" value="GAA4385255.1"/>
    <property type="molecule type" value="Genomic_DNA"/>
</dbReference>
<dbReference type="RefSeq" id="WP_137317944.1">
    <property type="nucleotide sequence ID" value="NZ_BAABGL010000003.1"/>
</dbReference>
<organism evidence="1 2">
    <name type="scientific">Brevibacterium pityocampae</name>
    <dbReference type="NCBI Taxonomy" id="506594"/>
    <lineage>
        <taxon>Bacteria</taxon>
        <taxon>Bacillati</taxon>
        <taxon>Actinomycetota</taxon>
        <taxon>Actinomycetes</taxon>
        <taxon>Micrococcales</taxon>
        <taxon>Brevibacteriaceae</taxon>
        <taxon>Brevibacterium</taxon>
    </lineage>
</organism>